<dbReference type="ESTHER" id="drome-dnlg1">
    <property type="family name" value="Neuroligin"/>
</dbReference>
<gene>
    <name evidence="1" type="ORF">HDC12330</name>
</gene>
<accession>Q6IKI9</accession>
<reference evidence="1" key="1">
    <citation type="journal article" date="2003" name="Genome Biol.">
        <title>An integrated gene annotation and transcriptional profiling approach towards the full gene content of the Drosophila genome.</title>
        <authorList>
            <person name="Hild M."/>
            <person name="Beckmann B."/>
            <person name="Haas S.A."/>
            <person name="Koch B."/>
            <person name="Solovyev V."/>
            <person name="Busold C."/>
            <person name="Fellenberg K."/>
            <person name="Boutros M."/>
            <person name="Vingron M."/>
            <person name="Sauer F."/>
            <person name="Hoheisel J.D."/>
            <person name="Paro R."/>
        </authorList>
    </citation>
    <scope>NUCLEOTIDE SEQUENCE</scope>
</reference>
<sequence length="434" mass="47889">MIKRAWGFNSAAFPESLAKGGPNITTVQTGYSHLVRSKSSTRNALNLLSSNLATPLRPYVYLVGHLVWLYGATCVRYQDILHIPTALTQFSTSLGPIVDGHVIPNQPYKVMGHYTEHFSRFVKQFPPLSHLYPFYPLLLLFPNLALTIANSFAFDIYWCSVLWGAVKRSLSSAFGQGRQLTGLFIVRYLIRRLVFLSSVHVFALSDDQGLKPSQMSEVPGGVQEKWSLSTLKCPVAIPLAAPFNLASSAAALHLLLSAQTFRPNLSGTFNAMSTAQQEDNARLVARGAPQGGGLYGIWTGAGKRALSIDEHQSHHLSGGVTSYATGTRARFILVLFTAFYGISLDCCTERCNGFYDLLFGITESESYHTLAALALEEGLRENERDNLLRFYMQSRFDIRPDLALAATLKKTSSVQTRLPTWNTLRVAESGPKTI</sequence>
<protein>
    <submittedName>
        <fullName evidence="1">HDC12330</fullName>
    </submittedName>
</protein>
<dbReference type="EMBL" id="BK002377">
    <property type="protein sequence ID" value="DAA03883.1"/>
    <property type="molecule type" value="Genomic_DNA"/>
</dbReference>
<organism evidence="1">
    <name type="scientific">Drosophila melanogaster</name>
    <name type="common">Fruit fly</name>
    <dbReference type="NCBI Taxonomy" id="7227"/>
    <lineage>
        <taxon>Eukaryota</taxon>
        <taxon>Metazoa</taxon>
        <taxon>Ecdysozoa</taxon>
        <taxon>Arthropoda</taxon>
        <taxon>Hexapoda</taxon>
        <taxon>Insecta</taxon>
        <taxon>Pterygota</taxon>
        <taxon>Neoptera</taxon>
        <taxon>Endopterygota</taxon>
        <taxon>Diptera</taxon>
        <taxon>Brachycera</taxon>
        <taxon>Muscomorpha</taxon>
        <taxon>Ephydroidea</taxon>
        <taxon>Drosophilidae</taxon>
        <taxon>Drosophila</taxon>
        <taxon>Sophophora</taxon>
    </lineage>
</organism>
<proteinExistence type="predicted"/>
<name>Q6IKI9_DROME</name>
<dbReference type="AlphaFoldDB" id="Q6IKI9"/>
<evidence type="ECO:0000313" key="1">
    <source>
        <dbReference type="EMBL" id="DAA03883.1"/>
    </source>
</evidence>